<sequence>MFATSQRIAPAIDSSLSGPACQHLRDQPVPNFLRKPSSHENHDEKPNKVDKRCQDDALKWNVLG</sequence>
<keyword evidence="3" id="KW-1185">Reference proteome</keyword>
<organism evidence="2 3">
    <name type="scientific">Rhodopirellula maiorica SM1</name>
    <dbReference type="NCBI Taxonomy" id="1265738"/>
    <lineage>
        <taxon>Bacteria</taxon>
        <taxon>Pseudomonadati</taxon>
        <taxon>Planctomycetota</taxon>
        <taxon>Planctomycetia</taxon>
        <taxon>Pirellulales</taxon>
        <taxon>Pirellulaceae</taxon>
        <taxon>Novipirellula</taxon>
    </lineage>
</organism>
<dbReference type="EMBL" id="ANOG01000952">
    <property type="protein sequence ID" value="EMI16494.1"/>
    <property type="molecule type" value="Genomic_DNA"/>
</dbReference>
<evidence type="ECO:0000256" key="1">
    <source>
        <dbReference type="SAM" id="MobiDB-lite"/>
    </source>
</evidence>
<evidence type="ECO:0000313" key="2">
    <source>
        <dbReference type="EMBL" id="EMI16494.1"/>
    </source>
</evidence>
<accession>M5RR99</accession>
<dbReference type="AlphaFoldDB" id="M5RR99"/>
<proteinExistence type="predicted"/>
<feature type="region of interest" description="Disordered" evidence="1">
    <location>
        <begin position="1"/>
        <end position="55"/>
    </location>
</feature>
<evidence type="ECO:0000313" key="3">
    <source>
        <dbReference type="Proteomes" id="UP000011991"/>
    </source>
</evidence>
<feature type="compositionally biased region" description="Basic and acidic residues" evidence="1">
    <location>
        <begin position="37"/>
        <end position="55"/>
    </location>
</feature>
<dbReference type="Proteomes" id="UP000011991">
    <property type="component" value="Unassembled WGS sequence"/>
</dbReference>
<reference evidence="2 3" key="1">
    <citation type="journal article" date="2013" name="Mar. Genomics">
        <title>Expression of sulfatases in Rhodopirellula baltica and the diversity of sulfatases in the genus Rhodopirellula.</title>
        <authorList>
            <person name="Wegner C.E."/>
            <person name="Richter-Heitmann T."/>
            <person name="Klindworth A."/>
            <person name="Klockow C."/>
            <person name="Richter M."/>
            <person name="Achstetter T."/>
            <person name="Glockner F.O."/>
            <person name="Harder J."/>
        </authorList>
    </citation>
    <scope>NUCLEOTIDE SEQUENCE [LARGE SCALE GENOMIC DNA]</scope>
    <source>
        <strain evidence="2 3">SM1</strain>
    </source>
</reference>
<comment type="caution">
    <text evidence="2">The sequence shown here is derived from an EMBL/GenBank/DDBJ whole genome shotgun (WGS) entry which is preliminary data.</text>
</comment>
<dbReference type="PATRIC" id="fig|1265738.3.peg.6573"/>
<gene>
    <name evidence="2" type="ORF">RMSM_06588</name>
</gene>
<protein>
    <submittedName>
        <fullName evidence="2">Uncharacterized protein</fullName>
    </submittedName>
</protein>
<name>M5RR99_9BACT</name>